<keyword evidence="4" id="KW-0012">Acyltransferase</keyword>
<dbReference type="PANTHER" id="PTHR10993">
    <property type="entry name" value="OCTANOYLTRANSFERASE"/>
    <property type="match status" value="1"/>
</dbReference>
<dbReference type="UniPathway" id="UPA00538">
    <property type="reaction ID" value="UER00592"/>
</dbReference>
<feature type="domain" description="BPL/LPL catalytic" evidence="5">
    <location>
        <begin position="39"/>
        <end position="217"/>
    </location>
</feature>
<dbReference type="InterPro" id="IPR045864">
    <property type="entry name" value="aa-tRNA-synth_II/BPL/LPL"/>
</dbReference>
<dbReference type="InterPro" id="IPR004143">
    <property type="entry name" value="BPL_LPL_catalytic"/>
</dbReference>
<accession>A0A6J6TNJ6</accession>
<dbReference type="EC" id="2.3.1.181" evidence="2"/>
<proteinExistence type="inferred from homology"/>
<keyword evidence="3" id="KW-0808">Transferase</keyword>
<dbReference type="EMBL" id="CAEZZG010000003">
    <property type="protein sequence ID" value="CAB4748706.1"/>
    <property type="molecule type" value="Genomic_DNA"/>
</dbReference>
<evidence type="ECO:0000256" key="4">
    <source>
        <dbReference type="ARBA" id="ARBA00023315"/>
    </source>
</evidence>
<dbReference type="NCBIfam" id="TIGR00214">
    <property type="entry name" value="lipB"/>
    <property type="match status" value="1"/>
</dbReference>
<evidence type="ECO:0000313" key="6">
    <source>
        <dbReference type="EMBL" id="CAB4748706.1"/>
    </source>
</evidence>
<dbReference type="PROSITE" id="PS51733">
    <property type="entry name" value="BPL_LPL_CATALYTIC"/>
    <property type="match status" value="1"/>
</dbReference>
<comment type="pathway">
    <text evidence="1">Protein modification; protein lipoylation via endogenous pathway; protein N(6)-(lipoyl)lysine from octanoyl-[acyl-carrier-protein]: step 1/2.</text>
</comment>
<dbReference type="PROSITE" id="PS01313">
    <property type="entry name" value="LIPB"/>
    <property type="match status" value="1"/>
</dbReference>
<evidence type="ECO:0000256" key="1">
    <source>
        <dbReference type="ARBA" id="ARBA00004821"/>
    </source>
</evidence>
<dbReference type="CDD" id="cd16444">
    <property type="entry name" value="LipB"/>
    <property type="match status" value="1"/>
</dbReference>
<reference evidence="6" key="1">
    <citation type="submission" date="2020-05" db="EMBL/GenBank/DDBJ databases">
        <authorList>
            <person name="Chiriac C."/>
            <person name="Salcher M."/>
            <person name="Ghai R."/>
            <person name="Kavagutti S V."/>
        </authorList>
    </citation>
    <scope>NUCLEOTIDE SEQUENCE</scope>
</reference>
<dbReference type="Pfam" id="PF21948">
    <property type="entry name" value="LplA-B_cat"/>
    <property type="match status" value="1"/>
</dbReference>
<dbReference type="GO" id="GO:0009249">
    <property type="term" value="P:protein lipoylation"/>
    <property type="evidence" value="ECO:0007669"/>
    <property type="project" value="InterPro"/>
</dbReference>
<dbReference type="Gene3D" id="3.30.930.10">
    <property type="entry name" value="Bira Bifunctional Protein, Domain 2"/>
    <property type="match status" value="1"/>
</dbReference>
<name>A0A6J6TNJ6_9ZZZZ</name>
<protein>
    <recommendedName>
        <fullName evidence="2">lipoyl(octanoyl) transferase</fullName>
        <ecNumber evidence="2">2.3.1.181</ecNumber>
    </recommendedName>
</protein>
<evidence type="ECO:0000259" key="5">
    <source>
        <dbReference type="PROSITE" id="PS51733"/>
    </source>
</evidence>
<dbReference type="SUPFAM" id="SSF55681">
    <property type="entry name" value="Class II aaRS and biotin synthetases"/>
    <property type="match status" value="1"/>
</dbReference>
<sequence length="218" mass="24238">MYSNLGVKTNPILVEQLGLIEYQKAWDYQREIQAGVIEGHIPNTLILLEHPSVYTAGRRTETHERPIDGTPVIDVDRGGKITWHGEGQLVGYPIIKLSNRNDVVGFVRELENALIAACSEFSVKTERYCERSGVWIRDAKSDRKIAAIGIRVAKGVTMHGFALNINPDMSAYDRISPCGFTDTGVTSLANELGRDIKVSEVLPVVERHILLALDRISE</sequence>
<dbReference type="AlphaFoldDB" id="A0A6J6TNJ6"/>
<dbReference type="PANTHER" id="PTHR10993:SF7">
    <property type="entry name" value="LIPOYLTRANSFERASE 2, MITOCHONDRIAL-RELATED"/>
    <property type="match status" value="1"/>
</dbReference>
<evidence type="ECO:0000256" key="2">
    <source>
        <dbReference type="ARBA" id="ARBA00012334"/>
    </source>
</evidence>
<gene>
    <name evidence="6" type="ORF">UFOPK2844_00286</name>
</gene>
<dbReference type="GO" id="GO:0033819">
    <property type="term" value="F:lipoyl(octanoyl) transferase activity"/>
    <property type="evidence" value="ECO:0007669"/>
    <property type="project" value="UniProtKB-EC"/>
</dbReference>
<organism evidence="6">
    <name type="scientific">freshwater metagenome</name>
    <dbReference type="NCBI Taxonomy" id="449393"/>
    <lineage>
        <taxon>unclassified sequences</taxon>
        <taxon>metagenomes</taxon>
        <taxon>ecological metagenomes</taxon>
    </lineage>
</organism>
<dbReference type="HAMAP" id="MF_00013">
    <property type="entry name" value="LipB"/>
    <property type="match status" value="1"/>
</dbReference>
<dbReference type="InterPro" id="IPR020605">
    <property type="entry name" value="Octanoyltransferase_CS"/>
</dbReference>
<dbReference type="InterPro" id="IPR000544">
    <property type="entry name" value="Octanoyltransferase"/>
</dbReference>
<dbReference type="NCBIfam" id="NF010925">
    <property type="entry name" value="PRK14345.1"/>
    <property type="match status" value="1"/>
</dbReference>
<dbReference type="PIRSF" id="PIRSF016262">
    <property type="entry name" value="LPLase"/>
    <property type="match status" value="1"/>
</dbReference>
<evidence type="ECO:0000256" key="3">
    <source>
        <dbReference type="ARBA" id="ARBA00022679"/>
    </source>
</evidence>